<evidence type="ECO:0000313" key="4">
    <source>
        <dbReference type="Proteomes" id="UP001259659"/>
    </source>
</evidence>
<feature type="domain" description="DUF7577" evidence="2">
    <location>
        <begin position="69"/>
        <end position="93"/>
    </location>
</feature>
<comment type="caution">
    <text evidence="3">The sequence shown here is derived from an EMBL/GenBank/DDBJ whole genome shotgun (WGS) entry which is preliminary data.</text>
</comment>
<accession>A0ABU2FEU4</accession>
<evidence type="ECO:0000313" key="3">
    <source>
        <dbReference type="EMBL" id="MDS0260240.1"/>
    </source>
</evidence>
<dbReference type="Proteomes" id="UP001259659">
    <property type="component" value="Unassembled WGS sequence"/>
</dbReference>
<keyword evidence="1" id="KW-0472">Membrane</keyword>
<feature type="transmembrane region" description="Helical" evidence="1">
    <location>
        <begin position="12"/>
        <end position="30"/>
    </location>
</feature>
<dbReference type="Pfam" id="PF24463">
    <property type="entry name" value="DUF7577"/>
    <property type="match status" value="1"/>
</dbReference>
<organism evidence="3 4">
    <name type="scientific">Haloarcula saliterrae</name>
    <dbReference type="NCBI Taxonomy" id="2950534"/>
    <lineage>
        <taxon>Archaea</taxon>
        <taxon>Methanobacteriati</taxon>
        <taxon>Methanobacteriota</taxon>
        <taxon>Stenosarchaea group</taxon>
        <taxon>Halobacteria</taxon>
        <taxon>Halobacteriales</taxon>
        <taxon>Haloarculaceae</taxon>
        <taxon>Haloarcula</taxon>
    </lineage>
</organism>
<keyword evidence="4" id="KW-1185">Reference proteome</keyword>
<dbReference type="InterPro" id="IPR055999">
    <property type="entry name" value="DUF7577"/>
</dbReference>
<evidence type="ECO:0000259" key="2">
    <source>
        <dbReference type="Pfam" id="PF24463"/>
    </source>
</evidence>
<keyword evidence="1" id="KW-0812">Transmembrane</keyword>
<dbReference type="RefSeq" id="WP_310919907.1">
    <property type="nucleotide sequence ID" value="NZ_JAMQON010000003.1"/>
</dbReference>
<evidence type="ECO:0000256" key="1">
    <source>
        <dbReference type="SAM" id="Phobius"/>
    </source>
</evidence>
<proteinExistence type="predicted"/>
<keyword evidence="1" id="KW-1133">Transmembrane helix</keyword>
<gene>
    <name evidence="3" type="ORF">NDI56_12620</name>
</gene>
<reference evidence="3 4" key="1">
    <citation type="submission" date="2022-06" db="EMBL/GenBank/DDBJ databases">
        <title>Haloarcula sp. a new haloarchaeum isolate from saline soil.</title>
        <authorList>
            <person name="Strakova D."/>
            <person name="Galisteo C."/>
            <person name="Sanchez-Porro C."/>
            <person name="Ventosa A."/>
        </authorList>
    </citation>
    <scope>NUCLEOTIDE SEQUENCE [LARGE SCALE GENOMIC DNA]</scope>
    <source>
        <strain evidence="3 4">S1CR25-12</strain>
    </source>
</reference>
<name>A0ABU2FEU4_9EURY</name>
<dbReference type="EMBL" id="JAMQON010000003">
    <property type="protein sequence ID" value="MDS0260240.1"/>
    <property type="molecule type" value="Genomic_DNA"/>
</dbReference>
<protein>
    <submittedName>
        <fullName evidence="3">Zinc ribbon domain-containing protein</fullName>
    </submittedName>
</protein>
<sequence>MALGQVELAARVAAGLFVVVAPTLLFLALWRGLQSMQDDALVERVRQRAERSDESGLALVPTPSAESPTVSCPNCGAGNRDGVAYCRQCLAPL</sequence>